<dbReference type="Proteomes" id="UP000356253">
    <property type="component" value="Unassembled WGS sequence"/>
</dbReference>
<reference evidence="1" key="1">
    <citation type="submission" date="2019-09" db="EMBL/GenBank/DDBJ databases">
        <authorList>
            <person name="Rodrigo-Torres L."/>
            <person name="Arahal R. D."/>
            <person name="Lucena T."/>
        </authorList>
    </citation>
    <scope>NUCLEOTIDE SEQUENCE</scope>
    <source>
        <strain evidence="1">ISS653</strain>
    </source>
</reference>
<evidence type="ECO:0000313" key="2">
    <source>
        <dbReference type="Proteomes" id="UP000356253"/>
    </source>
</evidence>
<organism evidence="1 2">
    <name type="scientific">Mesonia oceanica</name>
    <dbReference type="NCBI Taxonomy" id="2687242"/>
    <lineage>
        <taxon>Bacteria</taxon>
        <taxon>Pseudomonadati</taxon>
        <taxon>Bacteroidota</taxon>
        <taxon>Flavobacteriia</taxon>
        <taxon>Flavobacteriales</taxon>
        <taxon>Flavobacteriaceae</taxon>
        <taxon>Mesonia</taxon>
    </lineage>
</organism>
<gene>
    <name evidence="1" type="ORF">FVB9532_00470</name>
</gene>
<name>A0AC61Y400_9FLAO</name>
<keyword evidence="2" id="KW-1185">Reference proteome</keyword>
<comment type="caution">
    <text evidence="1">The sequence shown here is derived from an EMBL/GenBank/DDBJ whole genome shotgun (WGS) entry which is preliminary data.</text>
</comment>
<sequence>MTDNEYNILLENSRPHQVFKLDWSSYYLKKFSDTFLPRAYTQNLTGINLKDVANIFENTPKSNEQLTLLNSKIKLSIFTYPKDALIARKKDLLKTDPEDLVIFIETDKNDNLTISSSLNSSLKKLLLKDDDKTLTDRQLTKTQFLKELNYEVRPLTLIEFITGNQLKTADLTNPASLRQLQQTFKEMEEEFGAGRVKDKHPEAFGHGDIEYIALKQVGFKEEEIDIIYYGNWLRDYSQIIVPETIGLIEKDYFYLNKKEEKNTNFNSLKPGISYLPLQETWSKILQILAVKEFIYNKLKDSNKTPSQDYEIHLENFIKKYGELTPDILGIYRPEEHLDNPKGIENYSFLGDTILKKPINFKYNLPENNYEFKTFYKGTLEKSLDYNQDRMLKNYLFKDYEDRPSSTTYFSQQLRLAYENGKTRQGFIHLGAALHVLEDYFAHSNFIELTLIKLGCTKVYPWVQIDKKIEKIKDGKIKSSKIPVVTGLFGLDDTLYSITPKISEEIFDINYEEYIALKPGEKTFFDSMVLTLLKDLSSREKNVPKNLRIEYLGLTFTDLLRGYNKYLKLRDNISSEQQADTVLGKIITFLQKNLNFIQQGIKFYSNIIFNITLNITDDAIKESQTRFNKNFGTNPTHSQLAKDPVDHPLNPLAGQLAIEAVKDVGREITKCWKEELAIDYLINYSLKKYFVHPKNTTWMDNKVEDWAKKNKQTIRKLENKTNIHYHEKQIKKELSKFQSFIKNL</sequence>
<accession>A0AC61Y400</accession>
<dbReference type="EMBL" id="CABVMM010000002">
    <property type="protein sequence ID" value="VVU99218.1"/>
    <property type="molecule type" value="Genomic_DNA"/>
</dbReference>
<evidence type="ECO:0000313" key="1">
    <source>
        <dbReference type="EMBL" id="VVU99218.1"/>
    </source>
</evidence>
<protein>
    <submittedName>
        <fullName evidence="1">Uncharacterized protein</fullName>
    </submittedName>
</protein>
<proteinExistence type="predicted"/>